<name>A0A3N1KQP0_9PROT</name>
<dbReference type="GO" id="GO:0051205">
    <property type="term" value="P:protein insertion into membrane"/>
    <property type="evidence" value="ECO:0007669"/>
    <property type="project" value="UniProtKB-UniRule"/>
</dbReference>
<evidence type="ECO:0000256" key="5">
    <source>
        <dbReference type="ARBA" id="ARBA00023288"/>
    </source>
</evidence>
<dbReference type="PANTHER" id="PTHR37423">
    <property type="entry name" value="SOLUBLE LYTIC MUREIN TRANSGLYCOSYLASE-RELATED"/>
    <property type="match status" value="1"/>
</dbReference>
<keyword evidence="5" id="KW-0449">Lipoprotein</keyword>
<keyword evidence="9" id="KW-1185">Reference proteome</keyword>
<dbReference type="PANTHER" id="PTHR37423:SF1">
    <property type="entry name" value="OUTER MEMBRANE PROTEIN ASSEMBLY FACTOR BAMD"/>
    <property type="match status" value="1"/>
</dbReference>
<keyword evidence="1 6" id="KW-0732">Signal</keyword>
<comment type="similarity">
    <text evidence="6">Belongs to the BamD family.</text>
</comment>
<dbReference type="InterPro" id="IPR039565">
    <property type="entry name" value="BamD-like"/>
</dbReference>
<dbReference type="Proteomes" id="UP000278222">
    <property type="component" value="Unassembled WGS sequence"/>
</dbReference>
<dbReference type="Gene3D" id="1.25.40.10">
    <property type="entry name" value="Tetratricopeptide repeat domain"/>
    <property type="match status" value="1"/>
</dbReference>
<dbReference type="HAMAP" id="MF_00922">
    <property type="entry name" value="OM_assembly_BamD"/>
    <property type="match status" value="1"/>
</dbReference>
<evidence type="ECO:0000256" key="2">
    <source>
        <dbReference type="ARBA" id="ARBA00023136"/>
    </source>
</evidence>
<dbReference type="AlphaFoldDB" id="A0A3N1KQP0"/>
<keyword evidence="4 6" id="KW-0998">Cell outer membrane</keyword>
<dbReference type="EMBL" id="RJKX01000015">
    <property type="protein sequence ID" value="ROP84123.1"/>
    <property type="molecule type" value="Genomic_DNA"/>
</dbReference>
<dbReference type="CDD" id="cd15830">
    <property type="entry name" value="BamD"/>
    <property type="match status" value="1"/>
</dbReference>
<evidence type="ECO:0000313" key="9">
    <source>
        <dbReference type="Proteomes" id="UP000278222"/>
    </source>
</evidence>
<feature type="domain" description="Outer membrane lipoprotein BamD-like" evidence="7">
    <location>
        <begin position="49"/>
        <end position="244"/>
    </location>
</feature>
<dbReference type="SUPFAM" id="SSF48452">
    <property type="entry name" value="TPR-like"/>
    <property type="match status" value="1"/>
</dbReference>
<dbReference type="Pfam" id="PF13525">
    <property type="entry name" value="YfiO"/>
    <property type="match status" value="1"/>
</dbReference>
<dbReference type="NCBIfam" id="TIGR03302">
    <property type="entry name" value="OM_YfiO"/>
    <property type="match status" value="1"/>
</dbReference>
<keyword evidence="3" id="KW-0564">Palmitate</keyword>
<keyword evidence="2 6" id="KW-0472">Membrane</keyword>
<comment type="function">
    <text evidence="6">Part of the outer membrane protein assembly complex, which is involved in assembly and insertion of beta-barrel proteins into the outer membrane.</text>
</comment>
<gene>
    <name evidence="6" type="primary">bamD</name>
    <name evidence="8" type="ORF">EDC65_3471</name>
</gene>
<accession>A0A3N1KQP0</accession>
<proteinExistence type="inferred from homology"/>
<protein>
    <recommendedName>
        <fullName evidence="6">Outer membrane protein assembly factor BamD</fullName>
    </recommendedName>
</protein>
<evidence type="ECO:0000259" key="7">
    <source>
        <dbReference type="Pfam" id="PF13525"/>
    </source>
</evidence>
<dbReference type="GO" id="GO:0043165">
    <property type="term" value="P:Gram-negative-bacterium-type cell outer membrane assembly"/>
    <property type="evidence" value="ECO:0007669"/>
    <property type="project" value="UniProtKB-UniRule"/>
</dbReference>
<dbReference type="InterPro" id="IPR011990">
    <property type="entry name" value="TPR-like_helical_dom_sf"/>
</dbReference>
<reference evidence="8 9" key="1">
    <citation type="submission" date="2018-11" db="EMBL/GenBank/DDBJ databases">
        <title>Genomic Encyclopedia of Type Strains, Phase IV (KMG-IV): sequencing the most valuable type-strain genomes for metagenomic binning, comparative biology and taxonomic classification.</title>
        <authorList>
            <person name="Goeker M."/>
        </authorList>
    </citation>
    <scope>NUCLEOTIDE SEQUENCE [LARGE SCALE GENOMIC DNA]</scope>
    <source>
        <strain evidence="8 9">DSM 5900</strain>
    </source>
</reference>
<comment type="caution">
    <text evidence="8">The sequence shown here is derived from an EMBL/GenBank/DDBJ whole genome shotgun (WGS) entry which is preliminary data.</text>
</comment>
<evidence type="ECO:0000313" key="8">
    <source>
        <dbReference type="EMBL" id="ROP84123.1"/>
    </source>
</evidence>
<evidence type="ECO:0000256" key="1">
    <source>
        <dbReference type="ARBA" id="ARBA00022729"/>
    </source>
</evidence>
<evidence type="ECO:0000256" key="4">
    <source>
        <dbReference type="ARBA" id="ARBA00023237"/>
    </source>
</evidence>
<evidence type="ECO:0000256" key="3">
    <source>
        <dbReference type="ARBA" id="ARBA00023139"/>
    </source>
</evidence>
<organism evidence="8 9">
    <name type="scientific">Stella humosa</name>
    <dbReference type="NCBI Taxonomy" id="94"/>
    <lineage>
        <taxon>Bacteria</taxon>
        <taxon>Pseudomonadati</taxon>
        <taxon>Pseudomonadota</taxon>
        <taxon>Alphaproteobacteria</taxon>
        <taxon>Rhodospirillales</taxon>
        <taxon>Stellaceae</taxon>
        <taxon>Stella</taxon>
    </lineage>
</organism>
<evidence type="ECO:0000256" key="6">
    <source>
        <dbReference type="HAMAP-Rule" id="MF_00922"/>
    </source>
</evidence>
<comment type="subunit">
    <text evidence="6">Part of the Bam complex.</text>
</comment>
<dbReference type="GO" id="GO:1990063">
    <property type="term" value="C:Bam protein complex"/>
    <property type="evidence" value="ECO:0007669"/>
    <property type="project" value="TreeGrafter"/>
</dbReference>
<dbReference type="InterPro" id="IPR017689">
    <property type="entry name" value="BamD"/>
</dbReference>
<sequence>MPRRTTIDPTSMPARATATTAMRGVLAAGALALALAACGGTKEEAYVERPVEELYNDGMNRIAEGSYRDAAKKFDEVERQHPYSVWATKAQLMAAFAHYENSRYDDAIVALDRFIQLHPGNRDIAYAYYLKGLCYYEQITDVQRDQRNTDRALASLQEVVRRYPDSRYARDAKLKIDLTHDHLAGKEMAIGRYYLRQGNYLAAINRFRVVVEKYQTTSQAPEALHRLTEAYLALGITAEAQTAAAVLGHNFPGSDWYTDSYRMLTGKDLAPKKDEGSWISRVWGSIF</sequence>
<comment type="subcellular location">
    <subcellularLocation>
        <location evidence="6">Cell outer membrane</location>
    </subcellularLocation>
</comment>